<dbReference type="PROSITE" id="PS50033">
    <property type="entry name" value="UBX"/>
    <property type="match status" value="1"/>
</dbReference>
<organism evidence="3">
    <name type="scientific">Aegilops tauschii</name>
    <name type="common">Tausch's goatgrass</name>
    <name type="synonym">Aegilops squarrosa</name>
    <dbReference type="NCBI Taxonomy" id="37682"/>
    <lineage>
        <taxon>Eukaryota</taxon>
        <taxon>Viridiplantae</taxon>
        <taxon>Streptophyta</taxon>
        <taxon>Embryophyta</taxon>
        <taxon>Tracheophyta</taxon>
        <taxon>Spermatophyta</taxon>
        <taxon>Magnoliopsida</taxon>
        <taxon>Liliopsida</taxon>
        <taxon>Poales</taxon>
        <taxon>Poaceae</taxon>
        <taxon>BOP clade</taxon>
        <taxon>Pooideae</taxon>
        <taxon>Triticodae</taxon>
        <taxon>Triticeae</taxon>
        <taxon>Triticinae</taxon>
        <taxon>Aegilops</taxon>
    </lineage>
</organism>
<feature type="region of interest" description="Disordered" evidence="2">
    <location>
        <begin position="218"/>
        <end position="237"/>
    </location>
</feature>
<feature type="region of interest" description="Disordered" evidence="2">
    <location>
        <begin position="308"/>
        <end position="387"/>
    </location>
</feature>
<dbReference type="GO" id="GO:0043130">
    <property type="term" value="F:ubiquitin binding"/>
    <property type="evidence" value="ECO:0007669"/>
    <property type="project" value="TreeGrafter"/>
</dbReference>
<dbReference type="InterPro" id="IPR001012">
    <property type="entry name" value="UBX_dom"/>
</dbReference>
<feature type="region of interest" description="Disordered" evidence="2">
    <location>
        <begin position="655"/>
        <end position="678"/>
    </location>
</feature>
<dbReference type="SUPFAM" id="SSF54236">
    <property type="entry name" value="Ubiquitin-like"/>
    <property type="match status" value="1"/>
</dbReference>
<evidence type="ECO:0000256" key="2">
    <source>
        <dbReference type="SAM" id="MobiDB-lite"/>
    </source>
</evidence>
<feature type="compositionally biased region" description="Basic and acidic residues" evidence="2">
    <location>
        <begin position="656"/>
        <end position="678"/>
    </location>
</feature>
<feature type="region of interest" description="Disordered" evidence="2">
    <location>
        <begin position="827"/>
        <end position="850"/>
    </location>
</feature>
<evidence type="ECO:0000313" key="3">
    <source>
        <dbReference type="EnsemblPlants" id="EMT13325"/>
    </source>
</evidence>
<feature type="region of interest" description="Disordered" evidence="2">
    <location>
        <begin position="692"/>
        <end position="718"/>
    </location>
</feature>
<feature type="compositionally biased region" description="Polar residues" evidence="2">
    <location>
        <begin position="223"/>
        <end position="232"/>
    </location>
</feature>
<feature type="compositionally biased region" description="Gly residues" evidence="2">
    <location>
        <begin position="841"/>
        <end position="850"/>
    </location>
</feature>
<feature type="compositionally biased region" description="Acidic residues" evidence="2">
    <location>
        <begin position="321"/>
        <end position="335"/>
    </location>
</feature>
<dbReference type="Pfam" id="PF00789">
    <property type="entry name" value="UBX"/>
    <property type="match status" value="1"/>
</dbReference>
<dbReference type="PANTHER" id="PTHR23322:SF93">
    <property type="entry name" value="UBX DOMAIN-CONTAINING PROTEIN 8"/>
    <property type="match status" value="1"/>
</dbReference>
<proteinExistence type="predicted"/>
<dbReference type="InterPro" id="IPR029071">
    <property type="entry name" value="Ubiquitin-like_domsf"/>
</dbReference>
<evidence type="ECO:0000256" key="1">
    <source>
        <dbReference type="SAM" id="Coils"/>
    </source>
</evidence>
<dbReference type="PANTHER" id="PTHR23322">
    <property type="entry name" value="FAS-ASSOCIATED PROTEIN"/>
    <property type="match status" value="1"/>
</dbReference>
<dbReference type="CDD" id="cd01767">
    <property type="entry name" value="UBX"/>
    <property type="match status" value="1"/>
</dbReference>
<dbReference type="InterPro" id="IPR050730">
    <property type="entry name" value="UBX_domain-protein"/>
</dbReference>
<feature type="coiled-coil region" evidence="1">
    <location>
        <begin position="452"/>
        <end position="510"/>
    </location>
</feature>
<protein>
    <submittedName>
        <fullName evidence="3">Uncharacterized protein</fullName>
    </submittedName>
</protein>
<dbReference type="AlphaFoldDB" id="N1QVX3"/>
<sequence>MAQPSQEAIETFISITGADEAVAARKLEVNRPAPPHNFVCAVCCPFPFPMKNLCQGLRSCGFGGFRVELGFALSLLGWEHSGDLNEAVNAYFNEGDRSTTRINQNPIPDSHDDIMDLDEPFDPMFTRSMGNPFGILDPSFVERAAAGFFGQGPQVTHPRDVRQIPIEVKDTDNPQIGSSGQGPVIEDVTGRESLYGLEVHGTVVIDEDDDDLPSTHAPVIPRNTPSTYNSAPSAPPLVDVSDYNNDIEEEMIRAAIEASKRDAEGLTNVAERERVLLQEGMHAVDNSSDLSDKEDIEGASEAVERQVLTTGQAGTSRQLVDEENFQDDIEDVDEEPLVRQRSRRVLSGTAGPTEAVQRAESPPSGPQPHGTENAHQHNGAFPSEWGGISSEEHDEAVMLEAAMFGGIPEHTEYPFPLPSHGISTGYPRVAHPPSPTLTAQRLLREQQDDEYLAALQADREKELKAVEDAELRRLEEVAAREAAIEMEKQKNEEKLRKQLEEEELESMLAAKRASLPKEPLPNSEGAVTVVVRMPDGSRQGRRFLKSDQLQVLFDFIDISKSFKPGTYRLVRSYPRRAFTDEECQMSLSDREGMLLMMPMVLHAQSREMELSALQQSALGSAAPGTRRSCSCSLEKCSSRGKKNVDRLFKKWSGSSMDKKDEHSSMIKHGDDGAYKGNKNEIDLRGQVDRAPTWECNRNGQPDQDPELLGGMIDDPNEEPPSPVLIESLMPRKEWAEDLCDSVKTQATCGFIIARGGRVNLDPDDVMARLERILGGVDVPDEVEHRQRDILRMQVMDGICYQAKDMEMERFRGAVMRAIARCQALLEEAQQPQEPPSASSSVGGGGSGHLE</sequence>
<name>N1QVX3_AEGTA</name>
<reference evidence="3" key="1">
    <citation type="submission" date="2015-06" db="UniProtKB">
        <authorList>
            <consortium name="EnsemblPlants"/>
        </authorList>
    </citation>
    <scope>IDENTIFICATION</scope>
</reference>
<accession>N1QVX3</accession>
<dbReference type="SMART" id="SM00166">
    <property type="entry name" value="UBX"/>
    <property type="match status" value="1"/>
</dbReference>
<dbReference type="EnsemblPlants" id="EMT13325">
    <property type="protein sequence ID" value="EMT13325"/>
    <property type="gene ID" value="F775_32975"/>
</dbReference>
<keyword evidence="1" id="KW-0175">Coiled coil</keyword>
<feature type="compositionally biased region" description="Low complexity" evidence="2">
    <location>
        <begin position="827"/>
        <end position="840"/>
    </location>
</feature>
<dbReference type="Gene3D" id="3.10.20.90">
    <property type="entry name" value="Phosphatidylinositol 3-kinase Catalytic Subunit, Chain A, domain 1"/>
    <property type="match status" value="1"/>
</dbReference>
<feature type="compositionally biased region" description="Polar residues" evidence="2">
    <location>
        <begin position="308"/>
        <end position="318"/>
    </location>
</feature>